<protein>
    <recommendedName>
        <fullName evidence="4">Large ribosomal subunit protein uL11m</fullName>
    </recommendedName>
</protein>
<evidence type="ECO:0000256" key="2">
    <source>
        <dbReference type="ARBA" id="ARBA00022980"/>
    </source>
</evidence>
<feature type="domain" description="Large ribosomal subunit protein uL11 C-terminal" evidence="7">
    <location>
        <begin position="76"/>
        <end position="145"/>
    </location>
</feature>
<dbReference type="SUPFAM" id="SSF54747">
    <property type="entry name" value="Ribosomal L11/L12e N-terminal domain"/>
    <property type="match status" value="1"/>
</dbReference>
<evidence type="ECO:0000256" key="6">
    <source>
        <dbReference type="SAM" id="SignalP"/>
    </source>
</evidence>
<evidence type="ECO:0000256" key="3">
    <source>
        <dbReference type="ARBA" id="ARBA00023274"/>
    </source>
</evidence>
<feature type="domain" description="Large ribosomal subunit protein uL11 N-terminal" evidence="8">
    <location>
        <begin position="12"/>
        <end position="70"/>
    </location>
</feature>
<dbReference type="SMART" id="SM00649">
    <property type="entry name" value="RL11"/>
    <property type="match status" value="1"/>
</dbReference>
<keyword evidence="6" id="KW-0732">Signal</keyword>
<dbReference type="InterPro" id="IPR000911">
    <property type="entry name" value="Ribosomal_uL11"/>
</dbReference>
<evidence type="ECO:0000313" key="10">
    <source>
        <dbReference type="Proteomes" id="UP000267251"/>
    </source>
</evidence>
<dbReference type="InterPro" id="IPR006519">
    <property type="entry name" value="Ribosomal_uL11_bac-typ"/>
</dbReference>
<comment type="similarity">
    <text evidence="1 5">Belongs to the universal ribosomal protein uL11 family.</text>
</comment>
<dbReference type="InterPro" id="IPR020784">
    <property type="entry name" value="Ribosomal_uL11_N"/>
</dbReference>
<dbReference type="OrthoDB" id="1091498at2759"/>
<dbReference type="InterPro" id="IPR020783">
    <property type="entry name" value="Ribosomal_uL11_C"/>
</dbReference>
<dbReference type="GO" id="GO:0003735">
    <property type="term" value="F:structural constituent of ribosome"/>
    <property type="evidence" value="ECO:0007669"/>
    <property type="project" value="InterPro"/>
</dbReference>
<dbReference type="InterPro" id="IPR036796">
    <property type="entry name" value="Ribosomal_uL11_N_sf"/>
</dbReference>
<dbReference type="PANTHER" id="PTHR11661">
    <property type="entry name" value="60S RIBOSOMAL PROTEIN L12"/>
    <property type="match status" value="1"/>
</dbReference>
<reference evidence="10" key="1">
    <citation type="journal article" date="2018" name="Nat. Microbiol.">
        <title>Leveraging single-cell genomics to expand the fungal tree of life.</title>
        <authorList>
            <person name="Ahrendt S.R."/>
            <person name="Quandt C.A."/>
            <person name="Ciobanu D."/>
            <person name="Clum A."/>
            <person name="Salamov A."/>
            <person name="Andreopoulos B."/>
            <person name="Cheng J.F."/>
            <person name="Woyke T."/>
            <person name="Pelin A."/>
            <person name="Henrissat B."/>
            <person name="Reynolds N.K."/>
            <person name="Benny G.L."/>
            <person name="Smith M.E."/>
            <person name="James T.Y."/>
            <person name="Grigoriev I.V."/>
        </authorList>
    </citation>
    <scope>NUCLEOTIDE SEQUENCE [LARGE SCALE GENOMIC DNA]</scope>
</reference>
<sequence>MSKKQAATSSLLKLVVAAGQASSSPPVGPALGQRGVKSIDFCKLFNDRTKDLVTGTPIPTLITIKPDRSFTFELRSPPTSFLLKRAAGITKGSGAAKRTSAGTVSLKHIYAIAQIKAKDPALTGVPLRSLASTIIGSAKSMGIDVIP</sequence>
<dbReference type="CDD" id="cd00349">
    <property type="entry name" value="Ribosomal_L11"/>
    <property type="match status" value="1"/>
</dbReference>
<accession>A0A4V1IY89</accession>
<dbReference type="Pfam" id="PF03946">
    <property type="entry name" value="Ribosomal_L11_N"/>
    <property type="match status" value="1"/>
</dbReference>
<keyword evidence="2 5" id="KW-0689">Ribosomal protein</keyword>
<dbReference type="GO" id="GO:0005762">
    <property type="term" value="C:mitochondrial large ribosomal subunit"/>
    <property type="evidence" value="ECO:0007669"/>
    <property type="project" value="TreeGrafter"/>
</dbReference>
<name>A0A4V1IY89_9FUNG</name>
<feature type="chain" id="PRO_5020353923" description="Large ribosomal subunit protein uL11m" evidence="6">
    <location>
        <begin position="22"/>
        <end position="147"/>
    </location>
</feature>
<dbReference type="NCBIfam" id="TIGR01632">
    <property type="entry name" value="L11_bact"/>
    <property type="match status" value="1"/>
</dbReference>
<dbReference type="Gene3D" id="3.30.1550.10">
    <property type="entry name" value="Ribosomal protein L11/L12, N-terminal domain"/>
    <property type="match status" value="1"/>
</dbReference>
<evidence type="ECO:0000259" key="7">
    <source>
        <dbReference type="Pfam" id="PF00298"/>
    </source>
</evidence>
<keyword evidence="3 5" id="KW-0687">Ribonucleoprotein</keyword>
<organism evidence="9 10">
    <name type="scientific">Piptocephalis cylindrospora</name>
    <dbReference type="NCBI Taxonomy" id="1907219"/>
    <lineage>
        <taxon>Eukaryota</taxon>
        <taxon>Fungi</taxon>
        <taxon>Fungi incertae sedis</taxon>
        <taxon>Zoopagomycota</taxon>
        <taxon>Zoopagomycotina</taxon>
        <taxon>Zoopagomycetes</taxon>
        <taxon>Zoopagales</taxon>
        <taxon>Piptocephalidaceae</taxon>
        <taxon>Piptocephalis</taxon>
    </lineage>
</organism>
<dbReference type="PANTHER" id="PTHR11661:SF1">
    <property type="entry name" value="LARGE RIBOSOMAL SUBUNIT PROTEIN UL11M"/>
    <property type="match status" value="1"/>
</dbReference>
<dbReference type="SUPFAM" id="SSF46906">
    <property type="entry name" value="Ribosomal protein L11, C-terminal domain"/>
    <property type="match status" value="1"/>
</dbReference>
<dbReference type="Gene3D" id="1.10.10.250">
    <property type="entry name" value="Ribosomal protein L11, C-terminal domain"/>
    <property type="match status" value="1"/>
</dbReference>
<evidence type="ECO:0000256" key="4">
    <source>
        <dbReference type="ARBA" id="ARBA00040104"/>
    </source>
</evidence>
<keyword evidence="10" id="KW-1185">Reference proteome</keyword>
<proteinExistence type="inferred from homology"/>
<evidence type="ECO:0000313" key="9">
    <source>
        <dbReference type="EMBL" id="RKP13719.1"/>
    </source>
</evidence>
<dbReference type="EMBL" id="KZ987958">
    <property type="protein sequence ID" value="RKP13719.1"/>
    <property type="molecule type" value="Genomic_DNA"/>
</dbReference>
<feature type="signal peptide" evidence="6">
    <location>
        <begin position="1"/>
        <end position="21"/>
    </location>
</feature>
<dbReference type="GO" id="GO:0006412">
    <property type="term" value="P:translation"/>
    <property type="evidence" value="ECO:0007669"/>
    <property type="project" value="InterPro"/>
</dbReference>
<dbReference type="HAMAP" id="MF_00736">
    <property type="entry name" value="Ribosomal_uL11"/>
    <property type="match status" value="1"/>
</dbReference>
<dbReference type="GO" id="GO:0070180">
    <property type="term" value="F:large ribosomal subunit rRNA binding"/>
    <property type="evidence" value="ECO:0007669"/>
    <property type="project" value="TreeGrafter"/>
</dbReference>
<dbReference type="InterPro" id="IPR036769">
    <property type="entry name" value="Ribosomal_uL11_C_sf"/>
</dbReference>
<dbReference type="AlphaFoldDB" id="A0A4V1IY89"/>
<dbReference type="Proteomes" id="UP000267251">
    <property type="component" value="Unassembled WGS sequence"/>
</dbReference>
<evidence type="ECO:0000256" key="5">
    <source>
        <dbReference type="RuleBase" id="RU003978"/>
    </source>
</evidence>
<dbReference type="FunFam" id="1.10.10.250:FF:000003">
    <property type="entry name" value="Mitochondrial ribosomal protein L11"/>
    <property type="match status" value="1"/>
</dbReference>
<evidence type="ECO:0000256" key="1">
    <source>
        <dbReference type="ARBA" id="ARBA00010537"/>
    </source>
</evidence>
<gene>
    <name evidence="9" type="ORF">BJ684DRAFT_9665</name>
</gene>
<dbReference type="Pfam" id="PF00298">
    <property type="entry name" value="Ribosomal_L11"/>
    <property type="match status" value="1"/>
</dbReference>
<evidence type="ECO:0000259" key="8">
    <source>
        <dbReference type="Pfam" id="PF03946"/>
    </source>
</evidence>